<dbReference type="Proteomes" id="UP000054928">
    <property type="component" value="Unassembled WGS sequence"/>
</dbReference>
<feature type="region of interest" description="Disordered" evidence="1">
    <location>
        <begin position="1"/>
        <end position="26"/>
    </location>
</feature>
<organism evidence="2 3">
    <name type="scientific">Plasmopara halstedii</name>
    <name type="common">Downy mildew of sunflower</name>
    <dbReference type="NCBI Taxonomy" id="4781"/>
    <lineage>
        <taxon>Eukaryota</taxon>
        <taxon>Sar</taxon>
        <taxon>Stramenopiles</taxon>
        <taxon>Oomycota</taxon>
        <taxon>Peronosporomycetes</taxon>
        <taxon>Peronosporales</taxon>
        <taxon>Peronosporaceae</taxon>
        <taxon>Plasmopara</taxon>
    </lineage>
</organism>
<evidence type="ECO:0000313" key="3">
    <source>
        <dbReference type="Proteomes" id="UP000054928"/>
    </source>
</evidence>
<evidence type="ECO:0000313" key="2">
    <source>
        <dbReference type="EMBL" id="CEG40499.1"/>
    </source>
</evidence>
<keyword evidence="3" id="KW-1185">Reference proteome</keyword>
<dbReference type="EMBL" id="CCYD01000523">
    <property type="protein sequence ID" value="CEG40499.1"/>
    <property type="molecule type" value="Genomic_DNA"/>
</dbReference>
<evidence type="ECO:0000256" key="1">
    <source>
        <dbReference type="SAM" id="MobiDB-lite"/>
    </source>
</evidence>
<name>A0A0N7L551_PLAHL</name>
<feature type="compositionally biased region" description="Polar residues" evidence="1">
    <location>
        <begin position="1"/>
        <end position="18"/>
    </location>
</feature>
<dbReference type="GeneID" id="36405748"/>
<accession>A0A0N7L551</accession>
<protein>
    <submittedName>
        <fullName evidence="2">Uncharacterized protein</fullName>
    </submittedName>
</protein>
<dbReference type="AlphaFoldDB" id="A0A0N7L551"/>
<reference evidence="3" key="1">
    <citation type="submission" date="2014-09" db="EMBL/GenBank/DDBJ databases">
        <authorList>
            <person name="Sharma Rahul"/>
            <person name="Thines Marco"/>
        </authorList>
    </citation>
    <scope>NUCLEOTIDE SEQUENCE [LARGE SCALE GENOMIC DNA]</scope>
</reference>
<dbReference type="RefSeq" id="XP_024576868.1">
    <property type="nucleotide sequence ID" value="XM_024726164.1"/>
</dbReference>
<proteinExistence type="predicted"/>
<sequence>MPLSVGRSSLSEKVNVPSSPKGPGGSMICQLDSMRKGIFPFVANSWRDLLTKAALRGFTGVGDDMLMIGGSVDKLQAQERHQQAMTDSGKTLVQDIKLFQNDVGSVTII</sequence>